<dbReference type="PRINTS" id="PR01035">
    <property type="entry name" value="TCRTETA"/>
</dbReference>
<dbReference type="PROSITE" id="PS00216">
    <property type="entry name" value="SUGAR_TRANSPORT_1"/>
    <property type="match status" value="1"/>
</dbReference>
<evidence type="ECO:0000256" key="3">
    <source>
        <dbReference type="ARBA" id="ARBA00022448"/>
    </source>
</evidence>
<dbReference type="PANTHER" id="PTHR23504">
    <property type="entry name" value="MAJOR FACILITATOR SUPERFAMILY DOMAIN-CONTAINING PROTEIN 10"/>
    <property type="match status" value="1"/>
</dbReference>
<evidence type="ECO:0000256" key="1">
    <source>
        <dbReference type="ARBA" id="ARBA00004651"/>
    </source>
</evidence>
<evidence type="ECO:0000256" key="7">
    <source>
        <dbReference type="SAM" id="Phobius"/>
    </source>
</evidence>
<dbReference type="OrthoDB" id="9793283at2"/>
<dbReference type="RefSeq" id="WP_063871322.1">
    <property type="nucleotide sequence ID" value="NZ_CAWMRI010000018.1"/>
</dbReference>
<feature type="transmembrane region" description="Helical" evidence="7">
    <location>
        <begin position="129"/>
        <end position="151"/>
    </location>
</feature>
<keyword evidence="3" id="KW-0813">Transport</keyword>
<dbReference type="PROSITE" id="PS50850">
    <property type="entry name" value="MFS"/>
    <property type="match status" value="1"/>
</dbReference>
<keyword evidence="5 7" id="KW-1133">Transmembrane helix</keyword>
<keyword evidence="4 7" id="KW-0812">Transmembrane</keyword>
<dbReference type="InterPro" id="IPR001958">
    <property type="entry name" value="Tet-R_TetA/multi-R_MdtG-like"/>
</dbReference>
<reference evidence="9 10" key="1">
    <citation type="submission" date="2016-04" db="EMBL/GenBank/DDBJ databases">
        <title>Draft Genome Assembly of the Bloom-forming Cyanobacterium Nodularia spumigena Strain CENA596 in Shrimp Production Ponds.</title>
        <authorList>
            <person name="Popin R.V."/>
            <person name="Rigonato J."/>
            <person name="Abreu V.A."/>
            <person name="Andreote A.P."/>
            <person name="Silveira S.B."/>
            <person name="Odebrecht C."/>
            <person name="Fiore M.F."/>
        </authorList>
    </citation>
    <scope>NUCLEOTIDE SEQUENCE [LARGE SCALE GENOMIC DNA]</scope>
    <source>
        <strain evidence="9 10">CENA596</strain>
    </source>
</reference>
<dbReference type="Gene3D" id="1.20.1250.20">
    <property type="entry name" value="MFS general substrate transporter like domains"/>
    <property type="match status" value="1"/>
</dbReference>
<sequence length="198" mass="21463">MLKTKLHPFIVYTGFLAFLGFGVLNPIMPTLVKLYGGTAWEVGLLYATYSLAQFLTLPGIGYLSDAYGRRFMMQISLLGACLGYFIFAGGGSLAVLFVGWLIVGLTDGTASLVFATIADTTTHEQRTRAFSWISAMIALGLIVGPILSGLMSRIYPTLPVYVVAIAFGLALVWGYYTMPETLPQAQRSLKPSFAQLNP</sequence>
<evidence type="ECO:0000256" key="6">
    <source>
        <dbReference type="ARBA" id="ARBA00023136"/>
    </source>
</evidence>
<keyword evidence="6 7" id="KW-0472">Membrane</keyword>
<dbReference type="PANTHER" id="PTHR23504:SF15">
    <property type="entry name" value="MAJOR FACILITATOR SUPERFAMILY (MFS) PROFILE DOMAIN-CONTAINING PROTEIN"/>
    <property type="match status" value="1"/>
</dbReference>
<evidence type="ECO:0000259" key="8">
    <source>
        <dbReference type="PROSITE" id="PS50850"/>
    </source>
</evidence>
<dbReference type="AlphaFoldDB" id="A0A166KSD4"/>
<dbReference type="Proteomes" id="UP000076555">
    <property type="component" value="Unassembled WGS sequence"/>
</dbReference>
<feature type="transmembrane region" description="Helical" evidence="7">
    <location>
        <begin position="75"/>
        <end position="103"/>
    </location>
</feature>
<dbReference type="GO" id="GO:0005886">
    <property type="term" value="C:plasma membrane"/>
    <property type="evidence" value="ECO:0007669"/>
    <property type="project" value="UniProtKB-SubCell"/>
</dbReference>
<evidence type="ECO:0000256" key="4">
    <source>
        <dbReference type="ARBA" id="ARBA00022692"/>
    </source>
</evidence>
<gene>
    <name evidence="9" type="ORF">A2T98_01855</name>
</gene>
<dbReference type="InterPro" id="IPR005829">
    <property type="entry name" value="Sugar_transporter_CS"/>
</dbReference>
<dbReference type="Pfam" id="PF07690">
    <property type="entry name" value="MFS_1"/>
    <property type="match status" value="1"/>
</dbReference>
<comment type="similarity">
    <text evidence="2">Belongs to the major facilitator superfamily. TCR/Tet family.</text>
</comment>
<organism evidence="9 10">
    <name type="scientific">Nodularia spumigena CENA596</name>
    <dbReference type="NCBI Taxonomy" id="1819295"/>
    <lineage>
        <taxon>Bacteria</taxon>
        <taxon>Bacillati</taxon>
        <taxon>Cyanobacteriota</taxon>
        <taxon>Cyanophyceae</taxon>
        <taxon>Nostocales</taxon>
        <taxon>Nodulariaceae</taxon>
        <taxon>Nodularia</taxon>
    </lineage>
</organism>
<proteinExistence type="inferred from homology"/>
<dbReference type="InterPro" id="IPR020846">
    <property type="entry name" value="MFS_dom"/>
</dbReference>
<comment type="subcellular location">
    <subcellularLocation>
        <location evidence="1">Cell membrane</location>
        <topology evidence="1">Multi-pass membrane protein</topology>
    </subcellularLocation>
</comment>
<protein>
    <recommendedName>
        <fullName evidence="8">Major facilitator superfamily (MFS) profile domain-containing protein</fullName>
    </recommendedName>
</protein>
<accession>A0A166KSD4</accession>
<dbReference type="SUPFAM" id="SSF103473">
    <property type="entry name" value="MFS general substrate transporter"/>
    <property type="match status" value="1"/>
</dbReference>
<dbReference type="InterPro" id="IPR011701">
    <property type="entry name" value="MFS"/>
</dbReference>
<dbReference type="GO" id="GO:0022857">
    <property type="term" value="F:transmembrane transporter activity"/>
    <property type="evidence" value="ECO:0007669"/>
    <property type="project" value="InterPro"/>
</dbReference>
<evidence type="ECO:0000313" key="9">
    <source>
        <dbReference type="EMBL" id="KZL51491.1"/>
    </source>
</evidence>
<dbReference type="EMBL" id="LWAJ01000018">
    <property type="protein sequence ID" value="KZL51491.1"/>
    <property type="molecule type" value="Genomic_DNA"/>
</dbReference>
<evidence type="ECO:0000313" key="10">
    <source>
        <dbReference type="Proteomes" id="UP000076555"/>
    </source>
</evidence>
<evidence type="ECO:0000256" key="5">
    <source>
        <dbReference type="ARBA" id="ARBA00022989"/>
    </source>
</evidence>
<feature type="transmembrane region" description="Helical" evidence="7">
    <location>
        <begin position="44"/>
        <end position="63"/>
    </location>
</feature>
<feature type="domain" description="Major facilitator superfamily (MFS) profile" evidence="8">
    <location>
        <begin position="6"/>
        <end position="198"/>
    </location>
</feature>
<feature type="transmembrane region" description="Helical" evidence="7">
    <location>
        <begin position="9"/>
        <end position="32"/>
    </location>
</feature>
<feature type="transmembrane region" description="Helical" evidence="7">
    <location>
        <begin position="158"/>
        <end position="176"/>
    </location>
</feature>
<comment type="caution">
    <text evidence="9">The sequence shown here is derived from an EMBL/GenBank/DDBJ whole genome shotgun (WGS) entry which is preliminary data.</text>
</comment>
<name>A0A166KSD4_NODSP</name>
<dbReference type="InterPro" id="IPR036259">
    <property type="entry name" value="MFS_trans_sf"/>
</dbReference>
<evidence type="ECO:0000256" key="2">
    <source>
        <dbReference type="ARBA" id="ARBA00007520"/>
    </source>
</evidence>